<dbReference type="InterPro" id="IPR020011">
    <property type="entry name" value="FimV_C"/>
</dbReference>
<feature type="region of interest" description="Disordered" evidence="1">
    <location>
        <begin position="256"/>
        <end position="343"/>
    </location>
</feature>
<dbReference type="RefSeq" id="WP_310741134.1">
    <property type="nucleotide sequence ID" value="NZ_JAGQDE010000029.1"/>
</dbReference>
<protein>
    <recommendedName>
        <fullName evidence="5">Pilus assembly protein FimV</fullName>
    </recommendedName>
</protein>
<accession>A0A940YKW0</accession>
<feature type="compositionally biased region" description="Low complexity" evidence="1">
    <location>
        <begin position="35"/>
        <end position="46"/>
    </location>
</feature>
<dbReference type="EMBL" id="JAGQDE010000029">
    <property type="protein sequence ID" value="MBQ0961434.1"/>
    <property type="molecule type" value="Genomic_DNA"/>
</dbReference>
<feature type="non-terminal residue" evidence="3">
    <location>
        <position position="1"/>
    </location>
</feature>
<dbReference type="NCBIfam" id="TIGR03504">
    <property type="entry name" value="FimV_Cterm"/>
    <property type="match status" value="1"/>
</dbReference>
<reference evidence="3" key="1">
    <citation type="submission" date="2021-04" db="EMBL/GenBank/DDBJ databases">
        <title>The genome sequence of Ideonella sp. 4Y11.</title>
        <authorList>
            <person name="Liu Y."/>
        </authorList>
    </citation>
    <scope>NUCLEOTIDE SEQUENCE</scope>
    <source>
        <strain evidence="3">4Y11</strain>
    </source>
</reference>
<comment type="caution">
    <text evidence="3">The sequence shown here is derived from an EMBL/GenBank/DDBJ whole genome shotgun (WGS) entry which is preliminary data.</text>
</comment>
<sequence length="456" mass="47037">PPAGVASAPASAALPASAPAAVASAPTAVASAAPVVAEPASAAASRPPRPPEPAPVAEPGVLDSLSENPFVLPLGVGLVALLAGWGVMRLRRRGQDGAGETSFIESKLQPDSFFGASGGQRVDTRDGATSAAASSSLSYSLSQLDAIGDVDPVAEADVYLAYGRDLQAEEILKEALRTDPARAAIRTKLLEVYAKRADTDAFMQQARQLHEMTGGQGEDWARAAELGRQIDPSESMFAAGEDMLPASASLVDDHAPAASVEPDPLPEPDPVPAAAAAPAGPSSTYDIDIDLDSPSQLSGLENTRPMTASEPTMDLGEPSVHGMLDDDPDTTRRGRLDELDLGEQTTPSAFDALAPELPAVSAPAPAPRDAQPSAPVDFDFGDLSLDLPGEPASPPPPPTGDDLDAGAGDPLQRKIELADEFRRIGDVEGARDLLQEVIEKSDGALKARAQSLLDEL</sequence>
<evidence type="ECO:0000313" key="4">
    <source>
        <dbReference type="Proteomes" id="UP000678374"/>
    </source>
</evidence>
<dbReference type="Gene3D" id="1.20.58.2200">
    <property type="match status" value="1"/>
</dbReference>
<dbReference type="AlphaFoldDB" id="A0A940YKW0"/>
<feature type="compositionally biased region" description="Basic and acidic residues" evidence="1">
    <location>
        <begin position="329"/>
        <end position="338"/>
    </location>
</feature>
<evidence type="ECO:0008006" key="5">
    <source>
        <dbReference type="Google" id="ProtNLM"/>
    </source>
</evidence>
<feature type="region of interest" description="Disordered" evidence="1">
    <location>
        <begin position="359"/>
        <end position="411"/>
    </location>
</feature>
<feature type="region of interest" description="Disordered" evidence="1">
    <location>
        <begin position="35"/>
        <end position="60"/>
    </location>
</feature>
<feature type="signal peptide" evidence="2">
    <location>
        <begin position="1"/>
        <end position="20"/>
    </location>
</feature>
<name>A0A940YKW0_9BURK</name>
<keyword evidence="4" id="KW-1185">Reference proteome</keyword>
<dbReference type="Proteomes" id="UP000678374">
    <property type="component" value="Unassembled WGS sequence"/>
</dbReference>
<feature type="compositionally biased region" description="Pro residues" evidence="1">
    <location>
        <begin position="47"/>
        <end position="56"/>
    </location>
</feature>
<dbReference type="InterPro" id="IPR038440">
    <property type="entry name" value="FimV_C_sf"/>
</dbReference>
<feature type="chain" id="PRO_5037922824" description="Pilus assembly protein FimV" evidence="2">
    <location>
        <begin position="21"/>
        <end position="456"/>
    </location>
</feature>
<keyword evidence="2" id="KW-0732">Signal</keyword>
<evidence type="ECO:0000313" key="3">
    <source>
        <dbReference type="EMBL" id="MBQ0961434.1"/>
    </source>
</evidence>
<feature type="compositionally biased region" description="Polar residues" evidence="1">
    <location>
        <begin position="293"/>
        <end position="310"/>
    </location>
</feature>
<evidence type="ECO:0000256" key="2">
    <source>
        <dbReference type="SAM" id="SignalP"/>
    </source>
</evidence>
<gene>
    <name evidence="3" type="ORF">KAK06_20940</name>
</gene>
<proteinExistence type="predicted"/>
<organism evidence="3 4">
    <name type="scientific">Ideonella aquatica</name>
    <dbReference type="NCBI Taxonomy" id="2824119"/>
    <lineage>
        <taxon>Bacteria</taxon>
        <taxon>Pseudomonadati</taxon>
        <taxon>Pseudomonadota</taxon>
        <taxon>Betaproteobacteria</taxon>
        <taxon>Burkholderiales</taxon>
        <taxon>Sphaerotilaceae</taxon>
        <taxon>Ideonella</taxon>
    </lineage>
</organism>
<evidence type="ECO:0000256" key="1">
    <source>
        <dbReference type="SAM" id="MobiDB-lite"/>
    </source>
</evidence>